<dbReference type="InterPro" id="IPR019533">
    <property type="entry name" value="Peptidase_S26"/>
</dbReference>
<comment type="caution">
    <text evidence="6">The sequence shown here is derived from an EMBL/GenBank/DDBJ whole genome shotgun (WGS) entry which is preliminary data.</text>
</comment>
<evidence type="ECO:0000256" key="1">
    <source>
        <dbReference type="ARBA" id="ARBA00004370"/>
    </source>
</evidence>
<dbReference type="SUPFAM" id="SSF51306">
    <property type="entry name" value="LexA/Signal peptidase"/>
    <property type="match status" value="1"/>
</dbReference>
<comment type="subcellular location">
    <subcellularLocation>
        <location evidence="1">Membrane</location>
    </subcellularLocation>
</comment>
<organism evidence="6 7">
    <name type="scientific">Candidatus Nitrosarchaeum limnium BG20</name>
    <dbReference type="NCBI Taxonomy" id="859192"/>
    <lineage>
        <taxon>Archaea</taxon>
        <taxon>Nitrososphaerota</taxon>
        <taxon>Nitrososphaeria</taxon>
        <taxon>Nitrosopumilales</taxon>
        <taxon>Nitrosopumilaceae</taxon>
        <taxon>Nitrosarchaeum</taxon>
    </lineage>
</organism>
<evidence type="ECO:0000256" key="5">
    <source>
        <dbReference type="SAM" id="Phobius"/>
    </source>
</evidence>
<dbReference type="Proteomes" id="UP000014065">
    <property type="component" value="Unassembled WGS sequence"/>
</dbReference>
<keyword evidence="3 5" id="KW-1133">Transmembrane helix</keyword>
<evidence type="ECO:0000313" key="6">
    <source>
        <dbReference type="EMBL" id="EPA04868.1"/>
    </source>
</evidence>
<dbReference type="EC" id="3.4.21.89" evidence="6"/>
<sequence length="274" mass="30995">MKQKIKIIIFLLLIPVLIYLWPVQLYGDTSYIMLIGQSMHGTIESGTFIIAKPDPQYYIGDIIAFVNEHDRSVVHRIVEQTDDGFITKGDNNPRNDPKVIPFDHVLGRVLFVVPYVGFTTLFLQTSVGMSIFGILILTVFASKKSKQKKLTSFSSVIVFKIAFVATVVNYVLTLMIIGTNIQIAKTINIPFSDYFEPSIANTLYFCSISIVIFVLYLIDHSLDKKKTEDSKYLKLIFSLAGIMVLLLQLISIVNTIPFFSNLITEQGWALNFFN</sequence>
<feature type="transmembrane region" description="Helical" evidence="5">
    <location>
        <begin position="239"/>
        <end position="259"/>
    </location>
</feature>
<dbReference type="InterPro" id="IPR036286">
    <property type="entry name" value="LexA/Signal_pep-like_sf"/>
</dbReference>
<gene>
    <name evidence="6" type="ORF">BG20_I1936</name>
</gene>
<dbReference type="OrthoDB" id="4822at2157"/>
<dbReference type="PANTHER" id="PTHR10806">
    <property type="entry name" value="SIGNAL PEPTIDASE COMPLEX CATALYTIC SUBUNIT SEC11"/>
    <property type="match status" value="1"/>
</dbReference>
<dbReference type="EMBL" id="AHJG01000245">
    <property type="protein sequence ID" value="EPA04868.1"/>
    <property type="molecule type" value="Genomic_DNA"/>
</dbReference>
<dbReference type="PANTHER" id="PTHR10806:SF6">
    <property type="entry name" value="SIGNAL PEPTIDASE COMPLEX CATALYTIC SUBUNIT SEC11"/>
    <property type="match status" value="1"/>
</dbReference>
<evidence type="ECO:0000256" key="3">
    <source>
        <dbReference type="ARBA" id="ARBA00022989"/>
    </source>
</evidence>
<evidence type="ECO:0000313" key="7">
    <source>
        <dbReference type="Proteomes" id="UP000014065"/>
    </source>
</evidence>
<reference evidence="6 7" key="1">
    <citation type="journal article" date="2012" name="J. Bacteriol.">
        <title>Genome Sequence of "Candidatus Nitrosoarchaeum limnia" BG20, a Low-Salinity Ammonia-Oxidizing Archaeon from the San Francisco Bay Estuary.</title>
        <authorList>
            <person name="Mosier A.C."/>
            <person name="Allen E.E."/>
            <person name="Kim M."/>
            <person name="Ferriera S."/>
            <person name="Francis C.A."/>
        </authorList>
    </citation>
    <scope>NUCLEOTIDE SEQUENCE [LARGE SCALE GENOMIC DNA]</scope>
    <source>
        <strain evidence="6 7">BG20</strain>
    </source>
</reference>
<keyword evidence="4 5" id="KW-0472">Membrane</keyword>
<dbReference type="GO" id="GO:0016020">
    <property type="term" value="C:membrane"/>
    <property type="evidence" value="ECO:0007669"/>
    <property type="project" value="UniProtKB-SubCell"/>
</dbReference>
<keyword evidence="7" id="KW-1185">Reference proteome</keyword>
<name>S2E1U6_9ARCH</name>
<dbReference type="GO" id="GO:0009003">
    <property type="term" value="F:signal peptidase activity"/>
    <property type="evidence" value="ECO:0007669"/>
    <property type="project" value="UniProtKB-EC"/>
</dbReference>
<dbReference type="InterPro" id="IPR001733">
    <property type="entry name" value="Peptidase_S26B"/>
</dbReference>
<keyword evidence="6" id="KW-0378">Hydrolase</keyword>
<feature type="transmembrane region" description="Helical" evidence="5">
    <location>
        <begin position="153"/>
        <end position="178"/>
    </location>
</feature>
<feature type="transmembrane region" description="Helical" evidence="5">
    <location>
        <begin position="198"/>
        <end position="218"/>
    </location>
</feature>
<accession>S2E1U6</accession>
<evidence type="ECO:0000256" key="4">
    <source>
        <dbReference type="ARBA" id="ARBA00023136"/>
    </source>
</evidence>
<protein>
    <submittedName>
        <fullName evidence="6">Signal peptidase I</fullName>
        <ecNumber evidence="6">3.4.21.89</ecNumber>
    </submittedName>
</protein>
<dbReference type="RefSeq" id="WP_010194063.1">
    <property type="nucleotide sequence ID" value="NZ_AHJG01000245.1"/>
</dbReference>
<evidence type="ECO:0000256" key="2">
    <source>
        <dbReference type="ARBA" id="ARBA00022692"/>
    </source>
</evidence>
<proteinExistence type="predicted"/>
<dbReference type="GO" id="GO:0006465">
    <property type="term" value="P:signal peptide processing"/>
    <property type="evidence" value="ECO:0007669"/>
    <property type="project" value="InterPro"/>
</dbReference>
<keyword evidence="2 5" id="KW-0812">Transmembrane</keyword>
<feature type="transmembrane region" description="Helical" evidence="5">
    <location>
        <begin position="7"/>
        <end position="27"/>
    </location>
</feature>
<dbReference type="GO" id="GO:0004252">
    <property type="term" value="F:serine-type endopeptidase activity"/>
    <property type="evidence" value="ECO:0007669"/>
    <property type="project" value="InterPro"/>
</dbReference>
<dbReference type="CDD" id="cd06530">
    <property type="entry name" value="S26_SPase_I"/>
    <property type="match status" value="1"/>
</dbReference>
<dbReference type="AlphaFoldDB" id="S2E1U6"/>
<dbReference type="NCBIfam" id="TIGR02228">
    <property type="entry name" value="sigpep_I_arch"/>
    <property type="match status" value="1"/>
</dbReference>
<dbReference type="Gene3D" id="2.10.109.10">
    <property type="entry name" value="Umud Fragment, subunit A"/>
    <property type="match status" value="1"/>
</dbReference>
<feature type="transmembrane region" description="Helical" evidence="5">
    <location>
        <begin position="115"/>
        <end position="141"/>
    </location>
</feature>